<dbReference type="GO" id="GO:0008202">
    <property type="term" value="P:steroid metabolic process"/>
    <property type="evidence" value="ECO:0007669"/>
    <property type="project" value="UniProtKB-ARBA"/>
</dbReference>
<dbReference type="OrthoDB" id="337830at2"/>
<organism evidence="6 7">
    <name type="scientific">Parahaliea aestuarii</name>
    <dbReference type="NCBI Taxonomy" id="1852021"/>
    <lineage>
        <taxon>Bacteria</taxon>
        <taxon>Pseudomonadati</taxon>
        <taxon>Pseudomonadota</taxon>
        <taxon>Gammaproteobacteria</taxon>
        <taxon>Cellvibrionales</taxon>
        <taxon>Halieaceae</taxon>
        <taxon>Parahaliea</taxon>
    </lineage>
</organism>
<dbReference type="RefSeq" id="WP_148065584.1">
    <property type="nucleotide sequence ID" value="NZ_VRYZ01000008.1"/>
</dbReference>
<keyword evidence="3" id="KW-0274">FAD</keyword>
<dbReference type="InterPro" id="IPR003953">
    <property type="entry name" value="FAD-dep_OxRdtase_2_FAD-bd"/>
</dbReference>
<feature type="domain" description="FAD-dependent oxidoreductase 2 FAD-binding" evidence="5">
    <location>
        <begin position="53"/>
        <end position="483"/>
    </location>
</feature>
<sequence>MDKKREGAGIGRRRVLQGLAGAAGFGLATAGAAAAPALLPRGEVKSWDITTEVLVAGSGSAGVSAALEARRAGAGVLLVESLPKLGGSSAMSGGVVYAGGGTALQRSLKVEDSAEAMYNFIVSAGTLHPQLDKIQLYCESSPEHFDWLVQQGVPYKKKMTSAKGLPFGDESLYYSGNEQAWPATEAARPAPRGHVPGVPGMNGGRSLMEALLARLAESGVATRAGLAGRQLVVESDGRIAGMVVENEAGQRLRIRASRGVVLACGGFIHNREMLKRYAPELYDCSVPWGNAGDLGAGINMGIAAGAEALRMHQGFAIAPMYPPENVLSGIVVNQFGQRFISEESYHGVLGDAIAFHQQGRAYLITDDQSAYQMHQDNFPLVAESATIGDLATLAGFPQGALQHTVAYYNRFASVGRDPLFHKSHHYLRPLQGPPYRVWDLSVNRAFFPAHTFGGLHTDVDGRVINSFGDAIPGLYAAGRTVAGLPTAPYAASGLSVGDCTFFGRRAGRSVARQEVSA</sequence>
<dbReference type="SUPFAM" id="SSF51905">
    <property type="entry name" value="FAD/NAD(P)-binding domain"/>
    <property type="match status" value="1"/>
</dbReference>
<dbReference type="PROSITE" id="PS51318">
    <property type="entry name" value="TAT"/>
    <property type="match status" value="1"/>
</dbReference>
<protein>
    <submittedName>
        <fullName evidence="6">FAD-dependent oxidoreductase</fullName>
    </submittedName>
</protein>
<dbReference type="InterPro" id="IPR006311">
    <property type="entry name" value="TAT_signal"/>
</dbReference>
<evidence type="ECO:0000313" key="7">
    <source>
        <dbReference type="Proteomes" id="UP000321933"/>
    </source>
</evidence>
<dbReference type="Pfam" id="PF00890">
    <property type="entry name" value="FAD_binding_2"/>
    <property type="match status" value="1"/>
</dbReference>
<dbReference type="InterPro" id="IPR027477">
    <property type="entry name" value="Succ_DH/fumarate_Rdtase_cat_sf"/>
</dbReference>
<comment type="cofactor">
    <cofactor evidence="1">
        <name>FAD</name>
        <dbReference type="ChEBI" id="CHEBI:57692"/>
    </cofactor>
</comment>
<proteinExistence type="predicted"/>
<dbReference type="SUPFAM" id="SSF56425">
    <property type="entry name" value="Succinate dehydrogenase/fumarate reductase flavoprotein, catalytic domain"/>
    <property type="match status" value="1"/>
</dbReference>
<dbReference type="GO" id="GO:0016491">
    <property type="term" value="F:oxidoreductase activity"/>
    <property type="evidence" value="ECO:0007669"/>
    <property type="project" value="UniProtKB-KW"/>
</dbReference>
<evidence type="ECO:0000256" key="2">
    <source>
        <dbReference type="ARBA" id="ARBA00022630"/>
    </source>
</evidence>
<reference evidence="6 7" key="1">
    <citation type="submission" date="2019-08" db="EMBL/GenBank/DDBJ databases">
        <title>Parahaliea maris sp. nov., isolated from the surface seawater.</title>
        <authorList>
            <person name="Liu Y."/>
        </authorList>
    </citation>
    <scope>NUCLEOTIDE SEQUENCE [LARGE SCALE GENOMIC DNA]</scope>
    <source>
        <strain evidence="6 7">S2-26</strain>
    </source>
</reference>
<evidence type="ECO:0000313" key="6">
    <source>
        <dbReference type="EMBL" id="TXS89726.1"/>
    </source>
</evidence>
<dbReference type="PANTHER" id="PTHR43400">
    <property type="entry name" value="FUMARATE REDUCTASE"/>
    <property type="match status" value="1"/>
</dbReference>
<gene>
    <name evidence="6" type="ORF">FVW59_17125</name>
</gene>
<comment type="caution">
    <text evidence="6">The sequence shown here is derived from an EMBL/GenBank/DDBJ whole genome shotgun (WGS) entry which is preliminary data.</text>
</comment>
<dbReference type="InterPro" id="IPR036188">
    <property type="entry name" value="FAD/NAD-bd_sf"/>
</dbReference>
<dbReference type="Gene3D" id="3.50.50.60">
    <property type="entry name" value="FAD/NAD(P)-binding domain"/>
    <property type="match status" value="1"/>
</dbReference>
<evidence type="ECO:0000256" key="4">
    <source>
        <dbReference type="ARBA" id="ARBA00023002"/>
    </source>
</evidence>
<dbReference type="InterPro" id="IPR050315">
    <property type="entry name" value="FAD-oxidoreductase_2"/>
</dbReference>
<dbReference type="EMBL" id="VRYZ01000008">
    <property type="protein sequence ID" value="TXS89726.1"/>
    <property type="molecule type" value="Genomic_DNA"/>
</dbReference>
<dbReference type="AlphaFoldDB" id="A0A5C8ZMD7"/>
<evidence type="ECO:0000256" key="3">
    <source>
        <dbReference type="ARBA" id="ARBA00022827"/>
    </source>
</evidence>
<dbReference type="Gene3D" id="3.90.700.10">
    <property type="entry name" value="Succinate dehydrogenase/fumarate reductase flavoprotein, catalytic domain"/>
    <property type="match status" value="1"/>
</dbReference>
<dbReference type="NCBIfam" id="NF005510">
    <property type="entry name" value="PRK07121.1-3"/>
    <property type="match status" value="1"/>
</dbReference>
<evidence type="ECO:0000259" key="5">
    <source>
        <dbReference type="Pfam" id="PF00890"/>
    </source>
</evidence>
<accession>A0A5C8ZMD7</accession>
<keyword evidence="2" id="KW-0285">Flavoprotein</keyword>
<dbReference type="Proteomes" id="UP000321933">
    <property type="component" value="Unassembled WGS sequence"/>
</dbReference>
<keyword evidence="4" id="KW-0560">Oxidoreductase</keyword>
<name>A0A5C8ZMD7_9GAMM</name>
<evidence type="ECO:0000256" key="1">
    <source>
        <dbReference type="ARBA" id="ARBA00001974"/>
    </source>
</evidence>
<keyword evidence="7" id="KW-1185">Reference proteome</keyword>
<dbReference type="PANTHER" id="PTHR43400:SF10">
    <property type="entry name" value="3-OXOSTEROID 1-DEHYDROGENASE"/>
    <property type="match status" value="1"/>
</dbReference>